<sequence>MARNWRRTRKPVRLEDITDAMLAGIQRSAAKSQLPQTVWPSKWFGPDGYVGVACLLTSSAMGLNRPSDAADGAEPLFTVLPPHYHQR</sequence>
<evidence type="ECO:0000313" key="1">
    <source>
        <dbReference type="EMBL" id="PSK95832.1"/>
    </source>
</evidence>
<accession>A0A2P8DF52</accession>
<dbReference type="RefSeq" id="WP_106539827.1">
    <property type="nucleotide sequence ID" value="NZ_PYGE01000028.1"/>
</dbReference>
<comment type="caution">
    <text evidence="1">The sequence shown here is derived from an EMBL/GenBank/DDBJ whole genome shotgun (WGS) entry which is preliminary data.</text>
</comment>
<name>A0A2P8DF52_9ACTN</name>
<proteinExistence type="predicted"/>
<dbReference type="AlphaFoldDB" id="A0A2P8DF52"/>
<dbReference type="Proteomes" id="UP000243528">
    <property type="component" value="Unassembled WGS sequence"/>
</dbReference>
<dbReference type="EMBL" id="PYGE01000028">
    <property type="protein sequence ID" value="PSK95832.1"/>
    <property type="molecule type" value="Genomic_DNA"/>
</dbReference>
<protein>
    <submittedName>
        <fullName evidence="1">Uncharacterized protein</fullName>
    </submittedName>
</protein>
<gene>
    <name evidence="1" type="ORF">CLV30_12884</name>
</gene>
<organism evidence="1 2">
    <name type="scientific">Haloactinopolyspora alba</name>
    <dbReference type="NCBI Taxonomy" id="648780"/>
    <lineage>
        <taxon>Bacteria</taxon>
        <taxon>Bacillati</taxon>
        <taxon>Actinomycetota</taxon>
        <taxon>Actinomycetes</taxon>
        <taxon>Jiangellales</taxon>
        <taxon>Jiangellaceae</taxon>
        <taxon>Haloactinopolyspora</taxon>
    </lineage>
</organism>
<keyword evidence="2" id="KW-1185">Reference proteome</keyword>
<evidence type="ECO:0000313" key="2">
    <source>
        <dbReference type="Proteomes" id="UP000243528"/>
    </source>
</evidence>
<reference evidence="1 2" key="1">
    <citation type="submission" date="2018-03" db="EMBL/GenBank/DDBJ databases">
        <title>Genomic Encyclopedia of Archaeal and Bacterial Type Strains, Phase II (KMG-II): from individual species to whole genera.</title>
        <authorList>
            <person name="Goeker M."/>
        </authorList>
    </citation>
    <scope>NUCLEOTIDE SEQUENCE [LARGE SCALE GENOMIC DNA]</scope>
    <source>
        <strain evidence="1 2">DSM 45211</strain>
    </source>
</reference>